<keyword evidence="1" id="KW-0812">Transmembrane</keyword>
<evidence type="ECO:0000259" key="2">
    <source>
        <dbReference type="Pfam" id="PF20151"/>
    </source>
</evidence>
<feature type="transmembrane region" description="Helical" evidence="1">
    <location>
        <begin position="118"/>
        <end position="140"/>
    </location>
</feature>
<keyword evidence="1" id="KW-1133">Transmembrane helix</keyword>
<evidence type="ECO:0000256" key="1">
    <source>
        <dbReference type="SAM" id="Phobius"/>
    </source>
</evidence>
<dbReference type="AlphaFoldDB" id="A0AAD7K385"/>
<organism evidence="3 4">
    <name type="scientific">Mycena metata</name>
    <dbReference type="NCBI Taxonomy" id="1033252"/>
    <lineage>
        <taxon>Eukaryota</taxon>
        <taxon>Fungi</taxon>
        <taxon>Dikarya</taxon>
        <taxon>Basidiomycota</taxon>
        <taxon>Agaricomycotina</taxon>
        <taxon>Agaricomycetes</taxon>
        <taxon>Agaricomycetidae</taxon>
        <taxon>Agaricales</taxon>
        <taxon>Marasmiineae</taxon>
        <taxon>Mycenaceae</taxon>
        <taxon>Mycena</taxon>
    </lineage>
</organism>
<proteinExistence type="predicted"/>
<dbReference type="Pfam" id="PF20151">
    <property type="entry name" value="DUF6533"/>
    <property type="match status" value="1"/>
</dbReference>
<reference evidence="3" key="1">
    <citation type="submission" date="2023-03" db="EMBL/GenBank/DDBJ databases">
        <title>Massive genome expansion in bonnet fungi (Mycena s.s.) driven by repeated elements and novel gene families across ecological guilds.</title>
        <authorList>
            <consortium name="Lawrence Berkeley National Laboratory"/>
            <person name="Harder C.B."/>
            <person name="Miyauchi S."/>
            <person name="Viragh M."/>
            <person name="Kuo A."/>
            <person name="Thoen E."/>
            <person name="Andreopoulos B."/>
            <person name="Lu D."/>
            <person name="Skrede I."/>
            <person name="Drula E."/>
            <person name="Henrissat B."/>
            <person name="Morin E."/>
            <person name="Kohler A."/>
            <person name="Barry K."/>
            <person name="LaButti K."/>
            <person name="Morin E."/>
            <person name="Salamov A."/>
            <person name="Lipzen A."/>
            <person name="Mereny Z."/>
            <person name="Hegedus B."/>
            <person name="Baldrian P."/>
            <person name="Stursova M."/>
            <person name="Weitz H."/>
            <person name="Taylor A."/>
            <person name="Grigoriev I.V."/>
            <person name="Nagy L.G."/>
            <person name="Martin F."/>
            <person name="Kauserud H."/>
        </authorList>
    </citation>
    <scope>NUCLEOTIDE SEQUENCE</scope>
    <source>
        <strain evidence="3">CBHHK182m</strain>
    </source>
</reference>
<feature type="domain" description="DUF6533" evidence="2">
    <location>
        <begin position="25"/>
        <end position="67"/>
    </location>
</feature>
<dbReference type="Proteomes" id="UP001215598">
    <property type="component" value="Unassembled WGS sequence"/>
</dbReference>
<dbReference type="InterPro" id="IPR045340">
    <property type="entry name" value="DUF6533"/>
</dbReference>
<name>A0AAD7K385_9AGAR</name>
<feature type="transmembrane region" description="Helical" evidence="1">
    <location>
        <begin position="160"/>
        <end position="182"/>
    </location>
</feature>
<feature type="transmembrane region" description="Helical" evidence="1">
    <location>
        <begin position="92"/>
        <end position="111"/>
    </location>
</feature>
<feature type="transmembrane region" description="Helical" evidence="1">
    <location>
        <begin position="203"/>
        <end position="221"/>
    </location>
</feature>
<keyword evidence="1" id="KW-0472">Membrane</keyword>
<gene>
    <name evidence="3" type="ORF">B0H16DRAFT_1505074</name>
</gene>
<protein>
    <recommendedName>
        <fullName evidence="2">DUF6533 domain-containing protein</fullName>
    </recommendedName>
</protein>
<accession>A0AAD7K385</accession>
<sequence>MSSTAEQELEREILQLITDARTTNCLALAGLSVVIYEHLANFPDEFNIMWKSRLSLSNVFYLRYFTLFALSTERSDHLSCQTFFYMENATSTIITVSADMILIFRVWILYGRSKKLRYLFVALITGSPFTIGIYTVKQIVQRPVLGGCYSPGYFFPRLFTYYNLPFFIMAVAMFSMTLYNCGSTPMALGLGNTPMITLFLRDGLFWFLALLMLSVVELILWDKARPTLAQIPTVCVAVIGTRVLLNNKQLASKTAKGGTSMPTMQWETEIDTMPVRGGRTERVPWFLKTDTVGDHTQDAGPGEHSQQV</sequence>
<keyword evidence="4" id="KW-1185">Reference proteome</keyword>
<comment type="caution">
    <text evidence="3">The sequence shown here is derived from an EMBL/GenBank/DDBJ whole genome shotgun (WGS) entry which is preliminary data.</text>
</comment>
<evidence type="ECO:0000313" key="4">
    <source>
        <dbReference type="Proteomes" id="UP001215598"/>
    </source>
</evidence>
<evidence type="ECO:0000313" key="3">
    <source>
        <dbReference type="EMBL" id="KAJ7777320.1"/>
    </source>
</evidence>
<dbReference type="EMBL" id="JARKIB010000008">
    <property type="protein sequence ID" value="KAJ7777320.1"/>
    <property type="molecule type" value="Genomic_DNA"/>
</dbReference>
<feature type="transmembrane region" description="Helical" evidence="1">
    <location>
        <begin position="227"/>
        <end position="245"/>
    </location>
</feature>